<dbReference type="GO" id="GO:0005052">
    <property type="term" value="F:peroxisome matrix targeting signal-1 binding"/>
    <property type="evidence" value="ECO:0007669"/>
    <property type="project" value="TreeGrafter"/>
</dbReference>
<reference evidence="5" key="1">
    <citation type="submission" date="2025-08" db="UniProtKB">
        <authorList>
            <consortium name="Ensembl"/>
        </authorList>
    </citation>
    <scope>IDENTIFICATION</scope>
</reference>
<protein>
    <submittedName>
        <fullName evidence="5">Peroxisomal biosis factor 5</fullName>
    </submittedName>
</protein>
<organism evidence="5 6">
    <name type="scientific">Prolemur simus</name>
    <name type="common">Greater bamboo lemur</name>
    <name type="synonym">Hapalemur simus</name>
    <dbReference type="NCBI Taxonomy" id="1328070"/>
    <lineage>
        <taxon>Eukaryota</taxon>
        <taxon>Metazoa</taxon>
        <taxon>Chordata</taxon>
        <taxon>Craniata</taxon>
        <taxon>Vertebrata</taxon>
        <taxon>Euteleostomi</taxon>
        <taxon>Mammalia</taxon>
        <taxon>Eutheria</taxon>
        <taxon>Euarchontoglires</taxon>
        <taxon>Primates</taxon>
        <taxon>Strepsirrhini</taxon>
        <taxon>Lemuriformes</taxon>
        <taxon>Lemuridae</taxon>
        <taxon>Prolemur</taxon>
    </lineage>
</organism>
<evidence type="ECO:0000256" key="1">
    <source>
        <dbReference type="ARBA" id="ARBA00004275"/>
    </source>
</evidence>
<name>A0A8C9DME1_PROSS</name>
<dbReference type="GO" id="GO:0005778">
    <property type="term" value="C:peroxisomal membrane"/>
    <property type="evidence" value="ECO:0007669"/>
    <property type="project" value="TreeGrafter"/>
</dbReference>
<accession>A0A8C9DME1</accession>
<dbReference type="AlphaFoldDB" id="A0A8C9DME1"/>
<dbReference type="PANTHER" id="PTHR10130:SF2">
    <property type="entry name" value="PEROXISOMAL TARGETING SIGNAL 1 RECEPTOR"/>
    <property type="match status" value="1"/>
</dbReference>
<evidence type="ECO:0000256" key="3">
    <source>
        <dbReference type="ARBA" id="ARBA00022803"/>
    </source>
</evidence>
<reference evidence="5" key="2">
    <citation type="submission" date="2025-09" db="UniProtKB">
        <authorList>
            <consortium name="Ensembl"/>
        </authorList>
    </citation>
    <scope>IDENTIFICATION</scope>
</reference>
<dbReference type="PANTHER" id="PTHR10130">
    <property type="entry name" value="PEROXISOMAL TARGETING SIGNAL 1 RECEPTOR PEX5"/>
    <property type="match status" value="1"/>
</dbReference>
<keyword evidence="2" id="KW-0677">Repeat</keyword>
<keyword evidence="4" id="KW-0576">Peroxisome</keyword>
<comment type="subcellular location">
    <subcellularLocation>
        <location evidence="1">Peroxisome</location>
    </subcellularLocation>
</comment>
<proteinExistence type="predicted"/>
<gene>
    <name evidence="5" type="primary">PEX5</name>
</gene>
<evidence type="ECO:0000256" key="2">
    <source>
        <dbReference type="ARBA" id="ARBA00022737"/>
    </source>
</evidence>
<dbReference type="GO" id="GO:0016560">
    <property type="term" value="P:protein import into peroxisome matrix, docking"/>
    <property type="evidence" value="ECO:0007669"/>
    <property type="project" value="TreeGrafter"/>
</dbReference>
<dbReference type="Proteomes" id="UP000694414">
    <property type="component" value="Unplaced"/>
</dbReference>
<dbReference type="GO" id="GO:0005829">
    <property type="term" value="C:cytosol"/>
    <property type="evidence" value="ECO:0007669"/>
    <property type="project" value="TreeGrafter"/>
</dbReference>
<dbReference type="Ensembl" id="ENSPSMT00000023841.1">
    <property type="protein sequence ID" value="ENSPSMP00000020562.1"/>
    <property type="gene ID" value="ENSPSMG00000014313.1"/>
</dbReference>
<keyword evidence="3" id="KW-0802">TPR repeat</keyword>
<evidence type="ECO:0000256" key="4">
    <source>
        <dbReference type="ARBA" id="ARBA00023140"/>
    </source>
</evidence>
<keyword evidence="6" id="KW-1185">Reference proteome</keyword>
<sequence>MAMRELVEAECGGANPLMKLAGHFTQDKALRQEGLRPGPWPPGTPASEAVSKPLGVASEDELVAEFLQDQNVPLVSRAPQTFKMDDLLAEMQEIEQSNFRQAPQRAPGVADLALSENWAQEFLAAGDAKCSWKCSCEFEEHLWPEYAFAKHSS</sequence>
<evidence type="ECO:0000313" key="5">
    <source>
        <dbReference type="Ensembl" id="ENSPSMP00000020562.1"/>
    </source>
</evidence>
<evidence type="ECO:0000313" key="6">
    <source>
        <dbReference type="Proteomes" id="UP000694414"/>
    </source>
</evidence>
<dbReference type="GeneTree" id="ENSGT00940000156605"/>
<dbReference type="InterPro" id="IPR024111">
    <property type="entry name" value="PEX5/PEX5L"/>
</dbReference>